<evidence type="ECO:0000313" key="2">
    <source>
        <dbReference type="Proteomes" id="UP000663852"/>
    </source>
</evidence>
<dbReference type="Gene3D" id="1.10.150.40">
    <property type="entry name" value="Barrier-to-autointegration factor, BAF"/>
    <property type="match status" value="1"/>
</dbReference>
<dbReference type="InterPro" id="IPR036617">
    <property type="entry name" value="BAF_sf"/>
</dbReference>
<comment type="caution">
    <text evidence="1">The sequence shown here is derived from an EMBL/GenBank/DDBJ whole genome shotgun (WGS) entry which is preliminary data.</text>
</comment>
<gene>
    <name evidence="1" type="ORF">EDS130_LOCUS1188</name>
</gene>
<reference evidence="1" key="1">
    <citation type="submission" date="2021-02" db="EMBL/GenBank/DDBJ databases">
        <authorList>
            <person name="Nowell W R."/>
        </authorList>
    </citation>
    <scope>NUCLEOTIDE SEQUENCE</scope>
</reference>
<accession>A0A813NBH1</accession>
<dbReference type="SUPFAM" id="SSF47798">
    <property type="entry name" value="Barrier-to-autointegration factor, BAF"/>
    <property type="match status" value="1"/>
</dbReference>
<dbReference type="EMBL" id="CAJNOJ010000003">
    <property type="protein sequence ID" value="CAF0732421.1"/>
    <property type="molecule type" value="Genomic_DNA"/>
</dbReference>
<organism evidence="1 2">
    <name type="scientific">Adineta ricciae</name>
    <name type="common">Rotifer</name>
    <dbReference type="NCBI Taxonomy" id="249248"/>
    <lineage>
        <taxon>Eukaryota</taxon>
        <taxon>Metazoa</taxon>
        <taxon>Spiralia</taxon>
        <taxon>Gnathifera</taxon>
        <taxon>Rotifera</taxon>
        <taxon>Eurotatoria</taxon>
        <taxon>Bdelloidea</taxon>
        <taxon>Adinetida</taxon>
        <taxon>Adinetidae</taxon>
        <taxon>Adineta</taxon>
    </lineage>
</organism>
<sequence>MSFSSCFCQSKPQRLFVNKSILFHSIASNQNCCGSKEQKAARQPVKIKRHTTAKDNIILRPSELIIDIPKQTNIPKEKSSERLPLSFELVNNAWPISNQRIENQLISNKRCQFSNEAISIKPITAVPGIGQKYGQLLADHGFIYARQLLGYYLILKDSEMFRKWLEYRFHIPRFRAAESKRKLMSAPDRMSLSVAE</sequence>
<name>A0A813NBH1_ADIRI</name>
<dbReference type="Pfam" id="PF02961">
    <property type="entry name" value="SAM_BAF"/>
    <property type="match status" value="1"/>
</dbReference>
<dbReference type="AlphaFoldDB" id="A0A813NBH1"/>
<evidence type="ECO:0008006" key="3">
    <source>
        <dbReference type="Google" id="ProtNLM"/>
    </source>
</evidence>
<protein>
    <recommendedName>
        <fullName evidence="3">Barrier to autointegration factor</fullName>
    </recommendedName>
</protein>
<evidence type="ECO:0000313" key="1">
    <source>
        <dbReference type="EMBL" id="CAF0732421.1"/>
    </source>
</evidence>
<dbReference type="Proteomes" id="UP000663852">
    <property type="component" value="Unassembled WGS sequence"/>
</dbReference>
<dbReference type="OrthoDB" id="10003915at2759"/>
<proteinExistence type="predicted"/>
<dbReference type="InterPro" id="IPR004122">
    <property type="entry name" value="BAF_prot"/>
</dbReference>
<dbReference type="GO" id="GO:0003677">
    <property type="term" value="F:DNA binding"/>
    <property type="evidence" value="ECO:0007669"/>
    <property type="project" value="InterPro"/>
</dbReference>
<dbReference type="SMART" id="SM01023">
    <property type="entry name" value="BAF"/>
    <property type="match status" value="1"/>
</dbReference>